<evidence type="ECO:0008006" key="8">
    <source>
        <dbReference type="Google" id="ProtNLM"/>
    </source>
</evidence>
<dbReference type="SUPFAM" id="SSF82199">
    <property type="entry name" value="SET domain"/>
    <property type="match status" value="1"/>
</dbReference>
<keyword evidence="7" id="KW-1185">Reference proteome</keyword>
<evidence type="ECO:0000259" key="5">
    <source>
        <dbReference type="Pfam" id="PF09273"/>
    </source>
</evidence>
<sequence>MQGLRLGSGACSPALFRCRGDGGHEFVRVGCKKVVFGPLRRDVAVQASRGCRDKVGRGVVAAASASSTLEQAAVEETADELELVEPDFYRMGYIRHVRAYGIEFKEGPDGIGVYSAKNLPFLQKPRVIMEIPLEIMVTVTAKKPWMFFPDIVPMGHPLFEVINDTNPETDWDIRLASLLLLALDTKDNFWQLYGDYLPGVDDSTSLLLASEDELLELQDADLAQRLREMQQRAESTWQKYWPADAVLKLRRLAREPGRFRWALGMALSRGFTMSMNIGAISQEANMLIPYADMFNHSVEPTCSCRFRKKDRMLEVVINSGQEIKEGQEMTFNYLEQSPNEKIMERYGFSTSANPWDTLKFSGNSKIHLDSFLSSFQIAGMQDEYYYNETDSEKKDPFVDGAVLAAARTLPTWVDKDLPYIPGTEMRSACDLQHECQQMLDGFPTTLEEDIRILEKEGEGRSPRWKAAIKYRIDRKSFMMKLIKCLDIYMDRILY</sequence>
<dbReference type="AlphaFoldDB" id="A0A8T0G8A9"/>
<dbReference type="GO" id="GO:0016279">
    <property type="term" value="F:protein-lysine N-methyltransferase activity"/>
    <property type="evidence" value="ECO:0007669"/>
    <property type="project" value="TreeGrafter"/>
</dbReference>
<dbReference type="InterPro" id="IPR015353">
    <property type="entry name" value="Rubisco_LSMT_subst-bd"/>
</dbReference>
<reference evidence="6" key="1">
    <citation type="submission" date="2020-06" db="EMBL/GenBank/DDBJ databases">
        <title>WGS assembly of Ceratodon purpureus strain R40.</title>
        <authorList>
            <person name="Carey S.B."/>
            <person name="Jenkins J."/>
            <person name="Shu S."/>
            <person name="Lovell J.T."/>
            <person name="Sreedasyam A."/>
            <person name="Maumus F."/>
            <person name="Tiley G.P."/>
            <person name="Fernandez-Pozo N."/>
            <person name="Barry K."/>
            <person name="Chen C."/>
            <person name="Wang M."/>
            <person name="Lipzen A."/>
            <person name="Daum C."/>
            <person name="Saski C.A."/>
            <person name="Payton A.C."/>
            <person name="Mcbreen J.C."/>
            <person name="Conrad R.E."/>
            <person name="Kollar L.M."/>
            <person name="Olsson S."/>
            <person name="Huttunen S."/>
            <person name="Landis J.B."/>
            <person name="Wickett N.J."/>
            <person name="Johnson M.G."/>
            <person name="Rensing S.A."/>
            <person name="Grimwood J."/>
            <person name="Schmutz J."/>
            <person name="Mcdaniel S.F."/>
        </authorList>
    </citation>
    <scope>NUCLEOTIDE SEQUENCE</scope>
    <source>
        <strain evidence="6">R40</strain>
    </source>
</reference>
<dbReference type="SUPFAM" id="SSF81822">
    <property type="entry name" value="RuBisCo LSMT C-terminal, substrate-binding domain"/>
    <property type="match status" value="1"/>
</dbReference>
<evidence type="ECO:0000313" key="7">
    <source>
        <dbReference type="Proteomes" id="UP000822688"/>
    </source>
</evidence>
<feature type="domain" description="Rubisco LSMT substrate-binding" evidence="5">
    <location>
        <begin position="431"/>
        <end position="475"/>
    </location>
</feature>
<dbReference type="FunFam" id="3.90.1420.10:FF:000011">
    <property type="entry name" value="Plastid transcriptionally active 14"/>
    <property type="match status" value="1"/>
</dbReference>
<evidence type="ECO:0000256" key="3">
    <source>
        <dbReference type="ARBA" id="ARBA00022691"/>
    </source>
</evidence>
<evidence type="ECO:0000256" key="1">
    <source>
        <dbReference type="ARBA" id="ARBA00022603"/>
    </source>
</evidence>
<proteinExistence type="predicted"/>
<dbReference type="CDD" id="cd10527">
    <property type="entry name" value="SET_LSMT"/>
    <property type="match status" value="1"/>
</dbReference>
<dbReference type="PANTHER" id="PTHR13271:SF54">
    <property type="entry name" value="PROTEIN PLASTID TRANSCRIPTIONALLY ACTIVE 14"/>
    <property type="match status" value="1"/>
</dbReference>
<dbReference type="PANTHER" id="PTHR13271">
    <property type="entry name" value="UNCHARACTERIZED PUTATIVE METHYLTRANSFERASE"/>
    <property type="match status" value="1"/>
</dbReference>
<dbReference type="GO" id="GO:0010027">
    <property type="term" value="P:thylakoid membrane organization"/>
    <property type="evidence" value="ECO:0007669"/>
    <property type="project" value="TreeGrafter"/>
</dbReference>
<dbReference type="Proteomes" id="UP000822688">
    <property type="component" value="Chromosome 12"/>
</dbReference>
<keyword evidence="3" id="KW-0949">S-adenosyl-L-methionine</keyword>
<dbReference type="GO" id="GO:0000427">
    <property type="term" value="C:plastid-encoded plastid RNA polymerase complex"/>
    <property type="evidence" value="ECO:0007669"/>
    <property type="project" value="TreeGrafter"/>
</dbReference>
<dbReference type="InterPro" id="IPR046341">
    <property type="entry name" value="SET_dom_sf"/>
</dbReference>
<gene>
    <name evidence="6" type="ORF">KC19_12G139700</name>
</gene>
<protein>
    <recommendedName>
        <fullName evidence="8">SET domain-containing protein</fullName>
    </recommendedName>
</protein>
<comment type="caution">
    <text evidence="6">The sequence shown here is derived from an EMBL/GenBank/DDBJ whole genome shotgun (WGS) entry which is preliminary data.</text>
</comment>
<evidence type="ECO:0000259" key="4">
    <source>
        <dbReference type="Pfam" id="PF00856"/>
    </source>
</evidence>
<dbReference type="Pfam" id="PF00856">
    <property type="entry name" value="SET"/>
    <property type="match status" value="1"/>
</dbReference>
<dbReference type="Pfam" id="PF09273">
    <property type="entry name" value="Rubis-subs-bind"/>
    <property type="match status" value="1"/>
</dbReference>
<name>A0A8T0G8A9_CERPU</name>
<keyword evidence="1" id="KW-0489">Methyltransferase</keyword>
<evidence type="ECO:0000313" key="6">
    <source>
        <dbReference type="EMBL" id="KAG0555045.1"/>
    </source>
</evidence>
<dbReference type="InterPro" id="IPR001214">
    <property type="entry name" value="SET_dom"/>
</dbReference>
<dbReference type="GO" id="GO:0042793">
    <property type="term" value="P:plastid transcription"/>
    <property type="evidence" value="ECO:0007669"/>
    <property type="project" value="TreeGrafter"/>
</dbReference>
<dbReference type="FunFam" id="3.90.1410.10:FF:000010">
    <property type="entry name" value="Protein PLASTID TRANSCRIPTIONALLY ACTIVE 14"/>
    <property type="match status" value="1"/>
</dbReference>
<organism evidence="6 7">
    <name type="scientific">Ceratodon purpureus</name>
    <name type="common">Fire moss</name>
    <name type="synonym">Dicranum purpureum</name>
    <dbReference type="NCBI Taxonomy" id="3225"/>
    <lineage>
        <taxon>Eukaryota</taxon>
        <taxon>Viridiplantae</taxon>
        <taxon>Streptophyta</taxon>
        <taxon>Embryophyta</taxon>
        <taxon>Bryophyta</taxon>
        <taxon>Bryophytina</taxon>
        <taxon>Bryopsida</taxon>
        <taxon>Dicranidae</taxon>
        <taxon>Pseudoditrichales</taxon>
        <taxon>Ditrichaceae</taxon>
        <taxon>Ceratodon</taxon>
    </lineage>
</organism>
<dbReference type="GO" id="GO:0009658">
    <property type="term" value="P:chloroplast organization"/>
    <property type="evidence" value="ECO:0007669"/>
    <property type="project" value="TreeGrafter"/>
</dbReference>
<accession>A0A8T0G8A9</accession>
<dbReference type="Gene3D" id="3.90.1420.10">
    <property type="entry name" value="Rubisco LSMT, substrate-binding domain"/>
    <property type="match status" value="1"/>
</dbReference>
<dbReference type="Gene3D" id="3.90.1410.10">
    <property type="entry name" value="set domain protein methyltransferase, domain 1"/>
    <property type="match status" value="1"/>
</dbReference>
<dbReference type="InterPro" id="IPR036464">
    <property type="entry name" value="Rubisco_LSMT_subst-bd_sf"/>
</dbReference>
<evidence type="ECO:0000256" key="2">
    <source>
        <dbReference type="ARBA" id="ARBA00022679"/>
    </source>
</evidence>
<keyword evidence="2" id="KW-0808">Transferase</keyword>
<dbReference type="GO" id="GO:0009534">
    <property type="term" value="C:chloroplast thylakoid"/>
    <property type="evidence" value="ECO:0007669"/>
    <property type="project" value="TreeGrafter"/>
</dbReference>
<feature type="domain" description="SET" evidence="4">
    <location>
        <begin position="187"/>
        <end position="333"/>
    </location>
</feature>
<dbReference type="EMBL" id="CM026433">
    <property type="protein sequence ID" value="KAG0555045.1"/>
    <property type="molecule type" value="Genomic_DNA"/>
</dbReference>
<dbReference type="InterPro" id="IPR050600">
    <property type="entry name" value="SETD3_SETD6_MTase"/>
</dbReference>
<dbReference type="GO" id="GO:0032259">
    <property type="term" value="P:methylation"/>
    <property type="evidence" value="ECO:0007669"/>
    <property type="project" value="UniProtKB-KW"/>
</dbReference>